<dbReference type="FunFam" id="1.10.287.810:FF:000001">
    <property type="entry name" value="mitochondrial import inner membrane translocase subunit TIM13"/>
    <property type="match status" value="1"/>
</dbReference>
<dbReference type="GO" id="GO:0045039">
    <property type="term" value="P:protein insertion into mitochondrial inner membrane"/>
    <property type="evidence" value="ECO:0007669"/>
    <property type="project" value="UniProtKB-ARBA"/>
</dbReference>
<dbReference type="GO" id="GO:0042719">
    <property type="term" value="C:mitochondrial intermembrane space chaperone complex"/>
    <property type="evidence" value="ECO:0007669"/>
    <property type="project" value="UniProtKB-ARBA"/>
</dbReference>
<evidence type="ECO:0000256" key="14">
    <source>
        <dbReference type="RuleBase" id="RU367043"/>
    </source>
</evidence>
<keyword evidence="7 14" id="KW-0653">Protein transport</keyword>
<dbReference type="GO" id="GO:0015031">
    <property type="term" value="P:protein transport"/>
    <property type="evidence" value="ECO:0007669"/>
    <property type="project" value="UniProtKB-KW"/>
</dbReference>
<keyword evidence="4" id="KW-0479">Metal-binding</keyword>
<dbReference type="InterPro" id="IPR035427">
    <property type="entry name" value="Tim10-like_dom_sf"/>
</dbReference>
<evidence type="ECO:0000313" key="17">
    <source>
        <dbReference type="Proteomes" id="UP000289323"/>
    </source>
</evidence>
<evidence type="ECO:0000256" key="13">
    <source>
        <dbReference type="ARBA" id="ARBA00025862"/>
    </source>
</evidence>
<protein>
    <recommendedName>
        <fullName evidence="14">Mitochondrial import inner membrane translocase subunit</fullName>
    </recommendedName>
</protein>
<dbReference type="EMBL" id="OUUZ01000009">
    <property type="protein sequence ID" value="SPQ22390.1"/>
    <property type="molecule type" value="Genomic_DNA"/>
</dbReference>
<evidence type="ECO:0000259" key="15">
    <source>
        <dbReference type="Pfam" id="PF02953"/>
    </source>
</evidence>
<dbReference type="InterPro" id="IPR004217">
    <property type="entry name" value="Tim10-like"/>
</dbReference>
<keyword evidence="9 14" id="KW-0496">Mitochondrion</keyword>
<comment type="subunit">
    <text evidence="13">Heterohexamer; composed of 3 copies of TIM8 and 3 copies of TIM13, named soluble 70 kDa complex. Associates with the TIM22 complex, whose core is composed of TIM22 and TIM54. Interacts with the transmembrane regions of multi-pass transmembrane proteins in transit.</text>
</comment>
<accession>A0A446BIT7</accession>
<dbReference type="GO" id="GO:0005743">
    <property type="term" value="C:mitochondrial inner membrane"/>
    <property type="evidence" value="ECO:0007669"/>
    <property type="project" value="UniProtKB-SubCell"/>
</dbReference>
<keyword evidence="5 14" id="KW-0999">Mitochondrion inner membrane</keyword>
<name>A0A446BIT7_9PEZI</name>
<keyword evidence="8 14" id="KW-0811">Translocation</keyword>
<keyword evidence="5 14" id="KW-0472">Membrane</keyword>
<evidence type="ECO:0000256" key="11">
    <source>
        <dbReference type="ARBA" id="ARBA00023186"/>
    </source>
</evidence>
<dbReference type="Proteomes" id="UP000289323">
    <property type="component" value="Unassembled WGS sequence"/>
</dbReference>
<sequence>MDSEAVKKAIIRQALQATNTANARTLIEAFFSHSPSTRSALEEADLAGTGQNINEKCFERCVPKPGSSLSSSEQTCLTQCMEKYMAAWNIVNATYIQRIQQEIGNQSITNA</sequence>
<comment type="subcellular location">
    <subcellularLocation>
        <location evidence="1 14">Mitochondrion inner membrane</location>
        <topology evidence="1 14">Peripheral membrane protein</topology>
        <orientation evidence="1 14">Intermembrane side</orientation>
    </subcellularLocation>
</comment>
<dbReference type="Pfam" id="PF02953">
    <property type="entry name" value="zf-Tim10_DDP"/>
    <property type="match status" value="1"/>
</dbReference>
<evidence type="ECO:0000256" key="7">
    <source>
        <dbReference type="ARBA" id="ARBA00022927"/>
    </source>
</evidence>
<evidence type="ECO:0000256" key="2">
    <source>
        <dbReference type="ARBA" id="ARBA00006720"/>
    </source>
</evidence>
<keyword evidence="3 14" id="KW-0813">Transport</keyword>
<evidence type="ECO:0000256" key="4">
    <source>
        <dbReference type="ARBA" id="ARBA00022723"/>
    </source>
</evidence>
<evidence type="ECO:0000256" key="9">
    <source>
        <dbReference type="ARBA" id="ARBA00023128"/>
    </source>
</evidence>
<gene>
    <name evidence="16" type="ORF">TT172_LOCUS4809</name>
</gene>
<comment type="similarity">
    <text evidence="2 14">Belongs to the small Tim family.</text>
</comment>
<proteinExistence type="inferred from homology"/>
<dbReference type="AlphaFoldDB" id="A0A446BIT7"/>
<organism evidence="16 17">
    <name type="scientific">Thermothielavioides terrestris</name>
    <dbReference type="NCBI Taxonomy" id="2587410"/>
    <lineage>
        <taxon>Eukaryota</taxon>
        <taxon>Fungi</taxon>
        <taxon>Dikarya</taxon>
        <taxon>Ascomycota</taxon>
        <taxon>Pezizomycotina</taxon>
        <taxon>Sordariomycetes</taxon>
        <taxon>Sordariomycetidae</taxon>
        <taxon>Sordariales</taxon>
        <taxon>Chaetomiaceae</taxon>
        <taxon>Thermothielavioides</taxon>
    </lineage>
</organism>
<evidence type="ECO:0000256" key="8">
    <source>
        <dbReference type="ARBA" id="ARBA00023010"/>
    </source>
</evidence>
<evidence type="ECO:0000256" key="5">
    <source>
        <dbReference type="ARBA" id="ARBA00022792"/>
    </source>
</evidence>
<dbReference type="GO" id="GO:0046872">
    <property type="term" value="F:metal ion binding"/>
    <property type="evidence" value="ECO:0007669"/>
    <property type="project" value="UniProtKB-KW"/>
</dbReference>
<feature type="domain" description="Tim10-like" evidence="15">
    <location>
        <begin position="44"/>
        <end position="96"/>
    </location>
</feature>
<comment type="domain">
    <text evidence="14">The twin CX3C motif contains 4 conserved Cys residues that form 2 disulfide bonds in the mitochondrial intermembrane space.</text>
</comment>
<evidence type="ECO:0000256" key="1">
    <source>
        <dbReference type="ARBA" id="ARBA00004137"/>
    </source>
</evidence>
<evidence type="ECO:0000256" key="3">
    <source>
        <dbReference type="ARBA" id="ARBA00022448"/>
    </source>
</evidence>
<reference evidence="16 17" key="1">
    <citation type="submission" date="2018-04" db="EMBL/GenBank/DDBJ databases">
        <authorList>
            <person name="Huttner S."/>
            <person name="Dainat J."/>
        </authorList>
    </citation>
    <scope>NUCLEOTIDE SEQUENCE [LARGE SCALE GENOMIC DNA]</scope>
</reference>
<keyword evidence="11 14" id="KW-0143">Chaperone</keyword>
<dbReference type="Gene3D" id="1.10.287.810">
    <property type="entry name" value="Mitochondrial import inner membrane translocase subunit tim13 like domains"/>
    <property type="match status" value="1"/>
</dbReference>
<evidence type="ECO:0000256" key="10">
    <source>
        <dbReference type="ARBA" id="ARBA00023157"/>
    </source>
</evidence>
<dbReference type="SUPFAM" id="SSF144122">
    <property type="entry name" value="Tim10-like"/>
    <property type="match status" value="1"/>
</dbReference>
<keyword evidence="6" id="KW-0862">Zinc</keyword>
<evidence type="ECO:0000313" key="16">
    <source>
        <dbReference type="EMBL" id="SPQ22390.1"/>
    </source>
</evidence>
<comment type="function">
    <text evidence="12">Mitochondrial intermembrane chaperone that participates in the import and insertion of some multi-pass transmembrane proteins into the mitochondrial inner membrane. Also required for the transfer of beta-barrel precursors from the TOM complex to the sorting and assembly machinery (SAM complex) of the outer membrane. Acts as a chaperone-like protein that protects the hydrophobic precursors from aggregation and guide them through the mitochondrial intermembrane space. The TIM8-TIM13 complex is non essential and only mediates the import of few proteins, while the predominant TIM9-TIM10 70 kDa complex is crucial and mediates the import of much more proteins.</text>
</comment>
<keyword evidence="10 14" id="KW-1015">Disulfide bond</keyword>
<evidence type="ECO:0000256" key="6">
    <source>
        <dbReference type="ARBA" id="ARBA00022833"/>
    </source>
</evidence>
<evidence type="ECO:0000256" key="12">
    <source>
        <dbReference type="ARBA" id="ARBA00025151"/>
    </source>
</evidence>